<evidence type="ECO:0000256" key="4">
    <source>
        <dbReference type="ARBA" id="ARBA00022729"/>
    </source>
</evidence>
<dbReference type="STRING" id="515618.RIEPE_0369"/>
<protein>
    <submittedName>
        <fullName evidence="6">Thiamine-binding periplasmic protein</fullName>
    </submittedName>
</protein>
<comment type="subcellular location">
    <subcellularLocation>
        <location evidence="1">Periplasm</location>
    </subcellularLocation>
</comment>
<dbReference type="SUPFAM" id="SSF53850">
    <property type="entry name" value="Periplasmic binding protein-like II"/>
    <property type="match status" value="1"/>
</dbReference>
<dbReference type="Proteomes" id="UP000001700">
    <property type="component" value="Chromosome"/>
</dbReference>
<keyword evidence="4" id="KW-0732">Signal</keyword>
<keyword evidence="7" id="KW-1185">Reference proteome</keyword>
<dbReference type="EMBL" id="CP001085">
    <property type="protein sequence ID" value="ADD79425.1"/>
    <property type="molecule type" value="Genomic_DNA"/>
</dbReference>
<organism evidence="6 7">
    <name type="scientific">Riesia pediculicola (strain USDA)</name>
    <dbReference type="NCBI Taxonomy" id="515618"/>
    <lineage>
        <taxon>Bacteria</taxon>
        <taxon>Pseudomonadati</taxon>
        <taxon>Pseudomonadota</taxon>
        <taxon>Gammaproteobacteria</taxon>
        <taxon>Enterobacterales</taxon>
        <taxon>Enterobacteriaceae</taxon>
        <taxon>Candidatus Riesia</taxon>
    </lineage>
</organism>
<dbReference type="Pfam" id="PF13343">
    <property type="entry name" value="SBP_bac_6"/>
    <property type="match status" value="1"/>
</dbReference>
<keyword evidence="3" id="KW-0813">Transport</keyword>
<reference evidence="6" key="1">
    <citation type="submission" date="2008-05" db="EMBL/GenBank/DDBJ databases">
        <title>Genome sequence of Riesia pediculicola USDA.</title>
        <authorList>
            <person name="Kirkness E.F."/>
        </authorList>
    </citation>
    <scope>NUCLEOTIDE SEQUENCE [LARGE SCALE GENOMIC DNA]</scope>
    <source>
        <strain evidence="6">USDA</strain>
    </source>
</reference>
<dbReference type="PANTHER" id="PTHR30006">
    <property type="entry name" value="THIAMINE-BINDING PERIPLASMIC PROTEIN-RELATED"/>
    <property type="match status" value="1"/>
</dbReference>
<dbReference type="GO" id="GO:0030975">
    <property type="term" value="F:thiamine binding"/>
    <property type="evidence" value="ECO:0007669"/>
    <property type="project" value="InterPro"/>
</dbReference>
<dbReference type="GO" id="GO:0015888">
    <property type="term" value="P:thiamine transport"/>
    <property type="evidence" value="ECO:0007669"/>
    <property type="project" value="InterPro"/>
</dbReference>
<evidence type="ECO:0000256" key="2">
    <source>
        <dbReference type="ARBA" id="ARBA00008520"/>
    </source>
</evidence>
<evidence type="ECO:0000256" key="3">
    <source>
        <dbReference type="ARBA" id="ARBA00022448"/>
    </source>
</evidence>
<sequence>MKLLLIFFINFSIQAKPTLTIYACNLFSSNLGPKDLIKSEFERKYDCNLNFFSFWNENTLLNILKKNKRKFSADIILGINDNRIGSLQIRDLFLEYRIKNLKFKFPLKEYNKFLIPYNYGYLAFIYNNKKILKVPDSFEELISEKSSWKIIYQDPRTSSSGLGMLFWIKKIYEKNSSEIWRKIARKTVTVTKSWGESYELFLKGEGDFFLSYSSSPGFFLLKKNNYDYSSIIFKEGHYLQTELIGISIRSQNVELSKKFVDFILSPKIQRKLSIYNWMYPSIRIKLPKVYDFVPEPKKFLQFDIQETNQNYQKWIQEWLHAVIQ</sequence>
<dbReference type="AlphaFoldDB" id="D4G8F7"/>
<dbReference type="NCBIfam" id="TIGR01254">
    <property type="entry name" value="sfuA"/>
    <property type="match status" value="1"/>
</dbReference>
<dbReference type="RefSeq" id="WP_013087415.1">
    <property type="nucleotide sequence ID" value="NC_014109.1"/>
</dbReference>
<dbReference type="Gene3D" id="3.40.190.10">
    <property type="entry name" value="Periplasmic binding protein-like II"/>
    <property type="match status" value="2"/>
</dbReference>
<dbReference type="InterPro" id="IPR005948">
    <property type="entry name" value="ThiB-like"/>
</dbReference>
<dbReference type="KEGG" id="rip:RIEPE_0369"/>
<dbReference type="CDD" id="cd13545">
    <property type="entry name" value="PBP2_TbpA"/>
    <property type="match status" value="1"/>
</dbReference>
<dbReference type="GO" id="GO:0030288">
    <property type="term" value="C:outer membrane-bounded periplasmic space"/>
    <property type="evidence" value="ECO:0007669"/>
    <property type="project" value="TreeGrafter"/>
</dbReference>
<dbReference type="GO" id="GO:0030976">
    <property type="term" value="F:thiamine pyrophosphate binding"/>
    <property type="evidence" value="ECO:0007669"/>
    <property type="project" value="TreeGrafter"/>
</dbReference>
<proteinExistence type="inferred from homology"/>
<evidence type="ECO:0000313" key="7">
    <source>
        <dbReference type="Proteomes" id="UP000001700"/>
    </source>
</evidence>
<dbReference type="eggNOG" id="COG4143">
    <property type="taxonomic scope" value="Bacteria"/>
</dbReference>
<evidence type="ECO:0000256" key="1">
    <source>
        <dbReference type="ARBA" id="ARBA00004418"/>
    </source>
</evidence>
<gene>
    <name evidence="6" type="ordered locus">RIEPE_0369</name>
</gene>
<evidence type="ECO:0000313" key="6">
    <source>
        <dbReference type="EMBL" id="ADD79425.1"/>
    </source>
</evidence>
<accession>D4G8F7</accession>
<dbReference type="HOGENOM" id="CLU_026974_6_0_6"/>
<evidence type="ECO:0000256" key="5">
    <source>
        <dbReference type="ARBA" id="ARBA00022764"/>
    </source>
</evidence>
<dbReference type="PANTHER" id="PTHR30006:SF3">
    <property type="entry name" value="THIAMINE-BINDING PERIPLASMIC PROTEIN"/>
    <property type="match status" value="1"/>
</dbReference>
<comment type="similarity">
    <text evidence="2">Belongs to the bacterial solute-binding protein 1 family.</text>
</comment>
<name>D4G8F7_RIEPU</name>
<keyword evidence="5" id="KW-0574">Periplasm</keyword>